<gene>
    <name evidence="1" type="ORF">SOCEGT47_027540</name>
</gene>
<evidence type="ECO:0000313" key="1">
    <source>
        <dbReference type="EMBL" id="AUX22253.1"/>
    </source>
</evidence>
<accession>A0A4P2Q0C7</accession>
<dbReference type="Proteomes" id="UP000295781">
    <property type="component" value="Chromosome"/>
</dbReference>
<protein>
    <submittedName>
        <fullName evidence="1">Uncharacterized protein</fullName>
    </submittedName>
</protein>
<dbReference type="RefSeq" id="WP_242516188.1">
    <property type="nucleotide sequence ID" value="NZ_CP012670.1"/>
</dbReference>
<sequence length="318" mass="34428">MLAPSDPLAALNQASPMLAPSDPLAALNQVSLDAYAARRDAVLADIEPVIAQIDDRLVLRRGGRRFEGPARTRRYHELKAVAHVPLAVHALLLGRRGALDDAARGRLAALRQHIAAALGDLDRRGFTPEQLARQRRILDGSAALLDEAMATGSAAPEALAAFTRAQTPDVLQNAEDAARDQIETMHATVEAWKQQMTPEERARLRAVVAASHMARPGNVAAQYFSVTLGERWEGRFDQEDLLPGKRVLTAEATFDEAAAFALVAAHALDAGVATRFFSEETRLSRDILADAAERLLAGMFHREPEPPAQPVARRDVSG</sequence>
<evidence type="ECO:0000313" key="2">
    <source>
        <dbReference type="Proteomes" id="UP000295781"/>
    </source>
</evidence>
<dbReference type="EMBL" id="CP012670">
    <property type="protein sequence ID" value="AUX22253.1"/>
    <property type="molecule type" value="Genomic_DNA"/>
</dbReference>
<proteinExistence type="predicted"/>
<organism evidence="1 2">
    <name type="scientific">Sorangium cellulosum</name>
    <name type="common">Polyangium cellulosum</name>
    <dbReference type="NCBI Taxonomy" id="56"/>
    <lineage>
        <taxon>Bacteria</taxon>
        <taxon>Pseudomonadati</taxon>
        <taxon>Myxococcota</taxon>
        <taxon>Polyangia</taxon>
        <taxon>Polyangiales</taxon>
        <taxon>Polyangiaceae</taxon>
        <taxon>Sorangium</taxon>
    </lineage>
</organism>
<name>A0A4P2Q0C7_SORCE</name>
<dbReference type="AlphaFoldDB" id="A0A4P2Q0C7"/>
<reference evidence="1 2" key="1">
    <citation type="submission" date="2015-09" db="EMBL/GenBank/DDBJ databases">
        <title>Sorangium comparison.</title>
        <authorList>
            <person name="Zaburannyi N."/>
            <person name="Bunk B."/>
            <person name="Overmann J."/>
            <person name="Mueller R."/>
        </authorList>
    </citation>
    <scope>NUCLEOTIDE SEQUENCE [LARGE SCALE GENOMIC DNA]</scope>
    <source>
        <strain evidence="1 2">So ceGT47</strain>
    </source>
</reference>